<evidence type="ECO:0000313" key="2">
    <source>
        <dbReference type="Proteomes" id="UP000670947"/>
    </source>
</evidence>
<evidence type="ECO:0000313" key="1">
    <source>
        <dbReference type="EMBL" id="MBO7748557.1"/>
    </source>
</evidence>
<sequence length="60" mass="6367">MNRRLEFRHVLFGSYAAAAAGPDHAGFAAGVDALVRGLEQQLAQWREVKTLADAKAGAAD</sequence>
<protein>
    <submittedName>
        <fullName evidence="1">Uncharacterized protein</fullName>
    </submittedName>
</protein>
<organism evidence="1 2">
    <name type="scientific">Paenibacillus artemisiicola</name>
    <dbReference type="NCBI Taxonomy" id="1172618"/>
    <lineage>
        <taxon>Bacteria</taxon>
        <taxon>Bacillati</taxon>
        <taxon>Bacillota</taxon>
        <taxon>Bacilli</taxon>
        <taxon>Bacillales</taxon>
        <taxon>Paenibacillaceae</taxon>
        <taxon>Paenibacillus</taxon>
    </lineage>
</organism>
<proteinExistence type="predicted"/>
<comment type="caution">
    <text evidence="1">The sequence shown here is derived from an EMBL/GenBank/DDBJ whole genome shotgun (WGS) entry which is preliminary data.</text>
</comment>
<dbReference type="EMBL" id="JAGGDJ010000062">
    <property type="protein sequence ID" value="MBO7748557.1"/>
    <property type="molecule type" value="Genomic_DNA"/>
</dbReference>
<accession>A0ABS3WJS5</accession>
<gene>
    <name evidence="1" type="ORF">I8J29_30715</name>
</gene>
<name>A0ABS3WJS5_9BACL</name>
<keyword evidence="2" id="KW-1185">Reference proteome</keyword>
<dbReference type="Proteomes" id="UP000670947">
    <property type="component" value="Unassembled WGS sequence"/>
</dbReference>
<dbReference type="RefSeq" id="WP_208851107.1">
    <property type="nucleotide sequence ID" value="NZ_JAGGDJ010000062.1"/>
</dbReference>
<reference evidence="1 2" key="1">
    <citation type="submission" date="2021-03" db="EMBL/GenBank/DDBJ databases">
        <title>Paenibacillus artemisicola MWE-103 whole genome sequence.</title>
        <authorList>
            <person name="Ham Y.J."/>
        </authorList>
    </citation>
    <scope>NUCLEOTIDE SEQUENCE [LARGE SCALE GENOMIC DNA]</scope>
    <source>
        <strain evidence="1 2">MWE-103</strain>
    </source>
</reference>